<dbReference type="EMBL" id="BNCF01000014">
    <property type="protein sequence ID" value="GHE40547.1"/>
    <property type="molecule type" value="Genomic_DNA"/>
</dbReference>
<evidence type="ECO:0008006" key="4">
    <source>
        <dbReference type="Google" id="ProtNLM"/>
    </source>
</evidence>
<comment type="caution">
    <text evidence="2">The sequence shown here is derived from an EMBL/GenBank/DDBJ whole genome shotgun (WGS) entry which is preliminary data.</text>
</comment>
<evidence type="ECO:0000313" key="2">
    <source>
        <dbReference type="EMBL" id="GHE40547.1"/>
    </source>
</evidence>
<keyword evidence="1" id="KW-0732">Signal</keyword>
<feature type="chain" id="PRO_5036746496" description="DUF2782 domain-containing protein" evidence="1">
    <location>
        <begin position="24"/>
        <end position="97"/>
    </location>
</feature>
<evidence type="ECO:0000256" key="1">
    <source>
        <dbReference type="SAM" id="SignalP"/>
    </source>
</evidence>
<dbReference type="Gene3D" id="2.20.130.30">
    <property type="entry name" value="Protein of unknown function DUF2782"/>
    <property type="match status" value="1"/>
</dbReference>
<dbReference type="InterPro" id="IPR021357">
    <property type="entry name" value="DUF2782"/>
</dbReference>
<sequence>MRLVRPFAVAAALALSACATAPADPTAGLADAEVTARTMENGDVIEEYRVAGQLRVVKVTPVRGPTYYLIDSNGDGRLDSSKGEGPVSPVYYKLFEW</sequence>
<dbReference type="AlphaFoldDB" id="A0A918Z7S4"/>
<dbReference type="Proteomes" id="UP000636453">
    <property type="component" value="Unassembled WGS sequence"/>
</dbReference>
<gene>
    <name evidence="2" type="ORF">GCM10007167_23330</name>
</gene>
<evidence type="ECO:0000313" key="3">
    <source>
        <dbReference type="Proteomes" id="UP000636453"/>
    </source>
</evidence>
<accession>A0A918Z7S4</accession>
<reference evidence="2" key="2">
    <citation type="submission" date="2020-09" db="EMBL/GenBank/DDBJ databases">
        <authorList>
            <person name="Sun Q."/>
            <person name="Kim S."/>
        </authorList>
    </citation>
    <scope>NUCLEOTIDE SEQUENCE</scope>
    <source>
        <strain evidence="2">KCTC 32020</strain>
    </source>
</reference>
<dbReference type="RefSeq" id="WP_146474685.1">
    <property type="nucleotide sequence ID" value="NZ_BNCF01000014.1"/>
</dbReference>
<name>A0A918Z7S4_9GAMM</name>
<reference evidence="2" key="1">
    <citation type="journal article" date="2014" name="Int. J. Syst. Evol. Microbiol.">
        <title>Complete genome sequence of Corynebacterium casei LMG S-19264T (=DSM 44701T), isolated from a smear-ripened cheese.</title>
        <authorList>
            <consortium name="US DOE Joint Genome Institute (JGI-PGF)"/>
            <person name="Walter F."/>
            <person name="Albersmeier A."/>
            <person name="Kalinowski J."/>
            <person name="Ruckert C."/>
        </authorList>
    </citation>
    <scope>NUCLEOTIDE SEQUENCE</scope>
    <source>
        <strain evidence="2">KCTC 32020</strain>
    </source>
</reference>
<dbReference type="OrthoDB" id="5296182at2"/>
<proteinExistence type="predicted"/>
<organism evidence="2 3">
    <name type="scientific">Vulcaniibacterium thermophilum</name>
    <dbReference type="NCBI Taxonomy" id="1169913"/>
    <lineage>
        <taxon>Bacteria</taxon>
        <taxon>Pseudomonadati</taxon>
        <taxon>Pseudomonadota</taxon>
        <taxon>Gammaproteobacteria</taxon>
        <taxon>Lysobacterales</taxon>
        <taxon>Lysobacteraceae</taxon>
        <taxon>Vulcaniibacterium</taxon>
    </lineage>
</organism>
<protein>
    <recommendedName>
        <fullName evidence="4">DUF2782 domain-containing protein</fullName>
    </recommendedName>
</protein>
<keyword evidence="3" id="KW-1185">Reference proteome</keyword>
<dbReference type="Pfam" id="PF11191">
    <property type="entry name" value="DUF2782"/>
    <property type="match status" value="1"/>
</dbReference>
<feature type="signal peptide" evidence="1">
    <location>
        <begin position="1"/>
        <end position="23"/>
    </location>
</feature>
<dbReference type="PROSITE" id="PS51257">
    <property type="entry name" value="PROKAR_LIPOPROTEIN"/>
    <property type="match status" value="1"/>
</dbReference>